<feature type="transmembrane region" description="Helical" evidence="9">
    <location>
        <begin position="6"/>
        <end position="29"/>
    </location>
</feature>
<evidence type="ECO:0000256" key="8">
    <source>
        <dbReference type="SAM" id="MobiDB-lite"/>
    </source>
</evidence>
<keyword evidence="6" id="KW-0811">Translocation</keyword>
<evidence type="ECO:0000256" key="3">
    <source>
        <dbReference type="ARBA" id="ARBA00022692"/>
    </source>
</evidence>
<feature type="compositionally biased region" description="Basic and acidic residues" evidence="8">
    <location>
        <begin position="64"/>
        <end position="75"/>
    </location>
</feature>
<keyword evidence="7 9" id="KW-0472">Membrane</keyword>
<evidence type="ECO:0000256" key="5">
    <source>
        <dbReference type="ARBA" id="ARBA00022989"/>
    </source>
</evidence>
<evidence type="ECO:0000256" key="7">
    <source>
        <dbReference type="ARBA" id="ARBA00023136"/>
    </source>
</evidence>
<keyword evidence="2" id="KW-0813">Transport</keyword>
<dbReference type="AlphaFoldDB" id="A0A517U536"/>
<organism evidence="10 11">
    <name type="scientific">Lacipirellula limnantheis</name>
    <dbReference type="NCBI Taxonomy" id="2528024"/>
    <lineage>
        <taxon>Bacteria</taxon>
        <taxon>Pseudomonadati</taxon>
        <taxon>Planctomycetota</taxon>
        <taxon>Planctomycetia</taxon>
        <taxon>Pirellulales</taxon>
        <taxon>Lacipirellulaceae</taxon>
        <taxon>Lacipirellula</taxon>
    </lineage>
</organism>
<evidence type="ECO:0000313" key="10">
    <source>
        <dbReference type="EMBL" id="QDT75768.1"/>
    </source>
</evidence>
<accession>A0A517U536</accession>
<dbReference type="Gene3D" id="1.20.5.3310">
    <property type="match status" value="1"/>
</dbReference>
<keyword evidence="5 9" id="KW-1133">Transmembrane helix</keyword>
<evidence type="ECO:0000256" key="1">
    <source>
        <dbReference type="ARBA" id="ARBA00004167"/>
    </source>
</evidence>
<reference evidence="10 11" key="1">
    <citation type="submission" date="2019-02" db="EMBL/GenBank/DDBJ databases">
        <title>Deep-cultivation of Planctomycetes and their phenomic and genomic characterization uncovers novel biology.</title>
        <authorList>
            <person name="Wiegand S."/>
            <person name="Jogler M."/>
            <person name="Boedeker C."/>
            <person name="Pinto D."/>
            <person name="Vollmers J."/>
            <person name="Rivas-Marin E."/>
            <person name="Kohn T."/>
            <person name="Peeters S.H."/>
            <person name="Heuer A."/>
            <person name="Rast P."/>
            <person name="Oberbeckmann S."/>
            <person name="Bunk B."/>
            <person name="Jeske O."/>
            <person name="Meyerdierks A."/>
            <person name="Storesund J.E."/>
            <person name="Kallscheuer N."/>
            <person name="Luecker S."/>
            <person name="Lage O.M."/>
            <person name="Pohl T."/>
            <person name="Merkel B.J."/>
            <person name="Hornburger P."/>
            <person name="Mueller R.-W."/>
            <person name="Bruemmer F."/>
            <person name="Labrenz M."/>
            <person name="Spormann A.M."/>
            <person name="Op den Camp H."/>
            <person name="Overmann J."/>
            <person name="Amann R."/>
            <person name="Jetten M.S.M."/>
            <person name="Mascher T."/>
            <person name="Medema M.H."/>
            <person name="Devos D.P."/>
            <person name="Kaster A.-K."/>
            <person name="Ovreas L."/>
            <person name="Rohde M."/>
            <person name="Galperin M.Y."/>
            <person name="Jogler C."/>
        </authorList>
    </citation>
    <scope>NUCLEOTIDE SEQUENCE [LARGE SCALE GENOMIC DNA]</scope>
    <source>
        <strain evidence="10 11">I41</strain>
    </source>
</reference>
<evidence type="ECO:0000256" key="2">
    <source>
        <dbReference type="ARBA" id="ARBA00022448"/>
    </source>
</evidence>
<evidence type="ECO:0000256" key="6">
    <source>
        <dbReference type="ARBA" id="ARBA00023010"/>
    </source>
</evidence>
<name>A0A517U536_9BACT</name>
<dbReference type="GO" id="GO:0016020">
    <property type="term" value="C:membrane"/>
    <property type="evidence" value="ECO:0007669"/>
    <property type="project" value="UniProtKB-ARBA"/>
</dbReference>
<dbReference type="Pfam" id="PF02416">
    <property type="entry name" value="TatA_B_E"/>
    <property type="match status" value="1"/>
</dbReference>
<sequence>MSDSCLYLLAWAPGPFEMVILGMVVLLLFGTRLPSVMRSLGFGITEFKKGLKGEGLTEPDASIEDQRRADERRVD</sequence>
<dbReference type="EMBL" id="CP036339">
    <property type="protein sequence ID" value="QDT75768.1"/>
    <property type="molecule type" value="Genomic_DNA"/>
</dbReference>
<keyword evidence="3 9" id="KW-0812">Transmembrane</keyword>
<evidence type="ECO:0000256" key="4">
    <source>
        <dbReference type="ARBA" id="ARBA00022927"/>
    </source>
</evidence>
<gene>
    <name evidence="10" type="ORF">I41_50110</name>
</gene>
<comment type="subcellular location">
    <subcellularLocation>
        <location evidence="1">Membrane</location>
        <topology evidence="1">Single-pass membrane protein</topology>
    </subcellularLocation>
</comment>
<dbReference type="OrthoDB" id="290425at2"/>
<keyword evidence="11" id="KW-1185">Reference proteome</keyword>
<dbReference type="InterPro" id="IPR003369">
    <property type="entry name" value="TatA/B/E"/>
</dbReference>
<proteinExistence type="predicted"/>
<protein>
    <submittedName>
        <fullName evidence="10">Twin arginine translocase protein A</fullName>
    </submittedName>
</protein>
<dbReference type="KEGG" id="llh:I41_50110"/>
<dbReference type="Proteomes" id="UP000317909">
    <property type="component" value="Chromosome"/>
</dbReference>
<evidence type="ECO:0000313" key="11">
    <source>
        <dbReference type="Proteomes" id="UP000317909"/>
    </source>
</evidence>
<dbReference type="GO" id="GO:0015031">
    <property type="term" value="P:protein transport"/>
    <property type="evidence" value="ECO:0007669"/>
    <property type="project" value="UniProtKB-KW"/>
</dbReference>
<keyword evidence="4" id="KW-0653">Protein transport</keyword>
<evidence type="ECO:0000256" key="9">
    <source>
        <dbReference type="SAM" id="Phobius"/>
    </source>
</evidence>
<dbReference type="RefSeq" id="WP_145435548.1">
    <property type="nucleotide sequence ID" value="NZ_CP036339.1"/>
</dbReference>
<feature type="region of interest" description="Disordered" evidence="8">
    <location>
        <begin position="52"/>
        <end position="75"/>
    </location>
</feature>